<protein>
    <submittedName>
        <fullName evidence="2">Uncharacterized protein</fullName>
    </submittedName>
</protein>
<sequence>MPEFESDRAEGSGEDNISDISISLPDATSIKINTGKECEGGDISAVFSITCLLFVLMSKLLS</sequence>
<reference evidence="2" key="1">
    <citation type="submission" date="2020-11" db="EMBL/GenBank/DDBJ databases">
        <authorList>
            <person name="Tran Van P."/>
        </authorList>
    </citation>
    <scope>NUCLEOTIDE SEQUENCE</scope>
</reference>
<dbReference type="EMBL" id="OD569078">
    <property type="protein sequence ID" value="CAD7447636.1"/>
    <property type="molecule type" value="Genomic_DNA"/>
</dbReference>
<evidence type="ECO:0000256" key="1">
    <source>
        <dbReference type="SAM" id="MobiDB-lite"/>
    </source>
</evidence>
<evidence type="ECO:0000313" key="2">
    <source>
        <dbReference type="EMBL" id="CAD7447636.1"/>
    </source>
</evidence>
<accession>A0A7R9I509</accession>
<dbReference type="AlphaFoldDB" id="A0A7R9I509"/>
<organism evidence="2">
    <name type="scientific">Timema bartmani</name>
    <dbReference type="NCBI Taxonomy" id="61472"/>
    <lineage>
        <taxon>Eukaryota</taxon>
        <taxon>Metazoa</taxon>
        <taxon>Ecdysozoa</taxon>
        <taxon>Arthropoda</taxon>
        <taxon>Hexapoda</taxon>
        <taxon>Insecta</taxon>
        <taxon>Pterygota</taxon>
        <taxon>Neoptera</taxon>
        <taxon>Polyneoptera</taxon>
        <taxon>Phasmatodea</taxon>
        <taxon>Timematodea</taxon>
        <taxon>Timematoidea</taxon>
        <taxon>Timematidae</taxon>
        <taxon>Timema</taxon>
    </lineage>
</organism>
<feature type="region of interest" description="Disordered" evidence="1">
    <location>
        <begin position="1"/>
        <end position="21"/>
    </location>
</feature>
<proteinExistence type="predicted"/>
<gene>
    <name evidence="2" type="ORF">TBIB3V08_LOCUS9945</name>
</gene>
<feature type="compositionally biased region" description="Basic and acidic residues" evidence="1">
    <location>
        <begin position="1"/>
        <end position="11"/>
    </location>
</feature>
<name>A0A7R9I509_9NEOP</name>